<evidence type="ECO:0000313" key="6">
    <source>
        <dbReference type="EMBL" id="BFP49220.1"/>
    </source>
</evidence>
<dbReference type="GO" id="GO:0030026">
    <property type="term" value="P:intracellular manganese ion homeostasis"/>
    <property type="evidence" value="ECO:0007669"/>
    <property type="project" value="InterPro"/>
</dbReference>
<keyword evidence="3 5" id="KW-1133">Transmembrane helix</keyword>
<dbReference type="InterPro" id="IPR008217">
    <property type="entry name" value="Ccc1_fam"/>
</dbReference>
<accession>A0AB33K4T8</accession>
<proteinExistence type="predicted"/>
<keyword evidence="2 5" id="KW-0812">Transmembrane</keyword>
<gene>
    <name evidence="6" type="ORF">KCMC57_55880</name>
</gene>
<keyword evidence="4 5" id="KW-0472">Membrane</keyword>
<dbReference type="AlphaFoldDB" id="A0AB33K4T8"/>
<evidence type="ECO:0000256" key="2">
    <source>
        <dbReference type="ARBA" id="ARBA00022692"/>
    </source>
</evidence>
<dbReference type="PANTHER" id="PTHR31851">
    <property type="entry name" value="FE(2+)/MN(2+) TRANSPORTER PCL1"/>
    <property type="match status" value="1"/>
</dbReference>
<feature type="transmembrane region" description="Helical" evidence="5">
    <location>
        <begin position="207"/>
        <end position="230"/>
    </location>
</feature>
<reference evidence="6" key="1">
    <citation type="submission" date="2024-07" db="EMBL/GenBank/DDBJ databases">
        <title>Complete genome sequences of cellulolytic bacteria, Kitasatospora sp. CMC57 and Streptomyces sp. CMC78, isolated from Japanese agricultural soil.</title>
        <authorList>
            <person name="Hashimoto T."/>
            <person name="Ito M."/>
            <person name="Iwamoto M."/>
            <person name="Fukahori D."/>
            <person name="Shoda T."/>
            <person name="Sakoda M."/>
            <person name="Morohoshi T."/>
            <person name="Mitsuboshi M."/>
            <person name="Nishizawa T."/>
        </authorList>
    </citation>
    <scope>NUCLEOTIDE SEQUENCE</scope>
    <source>
        <strain evidence="6">CMC57</strain>
    </source>
</reference>
<name>A0AB33K4T8_9ACTN</name>
<dbReference type="EMBL" id="AP035881">
    <property type="protein sequence ID" value="BFP49220.1"/>
    <property type="molecule type" value="Genomic_DNA"/>
</dbReference>
<dbReference type="GO" id="GO:0012505">
    <property type="term" value="C:endomembrane system"/>
    <property type="evidence" value="ECO:0007669"/>
    <property type="project" value="UniProtKB-SubCell"/>
</dbReference>
<evidence type="ECO:0000256" key="3">
    <source>
        <dbReference type="ARBA" id="ARBA00022989"/>
    </source>
</evidence>
<comment type="subcellular location">
    <subcellularLocation>
        <location evidence="1">Endomembrane system</location>
        <topology evidence="1">Multi-pass membrane protein</topology>
    </subcellularLocation>
</comment>
<feature type="transmembrane region" description="Helical" evidence="5">
    <location>
        <begin position="242"/>
        <end position="263"/>
    </location>
</feature>
<evidence type="ECO:0000256" key="4">
    <source>
        <dbReference type="ARBA" id="ARBA00023136"/>
    </source>
</evidence>
<dbReference type="Pfam" id="PF01988">
    <property type="entry name" value="VIT1"/>
    <property type="match status" value="1"/>
</dbReference>
<evidence type="ECO:0000256" key="1">
    <source>
        <dbReference type="ARBA" id="ARBA00004127"/>
    </source>
</evidence>
<evidence type="ECO:0000256" key="5">
    <source>
        <dbReference type="SAM" id="Phobius"/>
    </source>
</evidence>
<dbReference type="RefSeq" id="WP_407991359.1">
    <property type="nucleotide sequence ID" value="NZ_AP035881.2"/>
</dbReference>
<feature type="transmembrane region" description="Helical" evidence="5">
    <location>
        <begin position="178"/>
        <end position="201"/>
    </location>
</feature>
<organism evidence="6">
    <name type="scientific">Kitasatospora sp. CMC57</name>
    <dbReference type="NCBI Taxonomy" id="3231513"/>
    <lineage>
        <taxon>Bacteria</taxon>
        <taxon>Bacillati</taxon>
        <taxon>Actinomycetota</taxon>
        <taxon>Actinomycetes</taxon>
        <taxon>Kitasatosporales</taxon>
        <taxon>Streptomycetaceae</taxon>
        <taxon>Kitasatospora</taxon>
    </lineage>
</organism>
<dbReference type="GO" id="GO:0005384">
    <property type="term" value="F:manganese ion transmembrane transporter activity"/>
    <property type="evidence" value="ECO:0007669"/>
    <property type="project" value="InterPro"/>
</dbReference>
<protein>
    <submittedName>
        <fullName evidence="6">VIT1/CCC1 transporter family protein</fullName>
    </submittedName>
</protein>
<sequence>MGVPGPDWAVLAPHWQPEQRSAEHDAAADEELASLRTTAERVAGGGIRAAVLGVNDGLVTNLCLILGVAGASVNAGTVRLSGLASLVAGALSMAAGEWVSVRSQAEVAQGMERSLRQAWELSPPVVLAQLTRSLSERGLDRETAVRASRGVVTSGRDAAATSTRILFGVSARDVGSPVVAAVSSLLLFAVGALLPLLPWFFADGDAAVIASVVLTAIASLAVGGALGYGSGRGVLRTAGRQLLIVAVASGVTYGLGAVAGSSVL</sequence>